<dbReference type="Gene3D" id="3.40.50.850">
    <property type="entry name" value="Isochorismatase-like"/>
    <property type="match status" value="1"/>
</dbReference>
<dbReference type="PANTHER" id="PTHR43540:SF7">
    <property type="entry name" value="ISOCHORISMATASE FAMILY PROTEIN YECD"/>
    <property type="match status" value="1"/>
</dbReference>
<protein>
    <submittedName>
        <fullName evidence="3">Hydrolase</fullName>
    </submittedName>
</protein>
<sequence length="189" mass="20238">MIELDPARTALVLIDLQHGILGMPRAPYDADTVLSSCKVLAARCREAGAFVVQVHVGWSDDRKDAPTQPVDQPAPVPPGGLPANWSDFVDGVVQPGDHVILKRHWGAFYGTDLDLQLRRRGIDTLVLGGVATNFGVESTARQAWEMGYRVVVAEDACTSTSAALHEMSVTAILPRIARVAKLATLGFAG</sequence>
<dbReference type="RefSeq" id="WP_345926531.1">
    <property type="nucleotide sequence ID" value="NZ_JBDIVF010000003.1"/>
</dbReference>
<name>A0ABV2CKK2_9RHOO</name>
<organism evidence="3 4">
    <name type="scientific">Uliginosibacterium paludis</name>
    <dbReference type="NCBI Taxonomy" id="1615952"/>
    <lineage>
        <taxon>Bacteria</taxon>
        <taxon>Pseudomonadati</taxon>
        <taxon>Pseudomonadota</taxon>
        <taxon>Betaproteobacteria</taxon>
        <taxon>Rhodocyclales</taxon>
        <taxon>Zoogloeaceae</taxon>
        <taxon>Uliginosibacterium</taxon>
    </lineage>
</organism>
<evidence type="ECO:0000313" key="3">
    <source>
        <dbReference type="EMBL" id="MET1488424.1"/>
    </source>
</evidence>
<dbReference type="CDD" id="cd00431">
    <property type="entry name" value="cysteine_hydrolases"/>
    <property type="match status" value="1"/>
</dbReference>
<dbReference type="NCBIfam" id="NF008517">
    <property type="entry name" value="PRK11440.1"/>
    <property type="match status" value="1"/>
</dbReference>
<dbReference type="GO" id="GO:0016787">
    <property type="term" value="F:hydrolase activity"/>
    <property type="evidence" value="ECO:0007669"/>
    <property type="project" value="UniProtKB-KW"/>
</dbReference>
<evidence type="ECO:0000313" key="4">
    <source>
        <dbReference type="Proteomes" id="UP001548590"/>
    </source>
</evidence>
<dbReference type="Proteomes" id="UP001548590">
    <property type="component" value="Unassembled WGS sequence"/>
</dbReference>
<reference evidence="3 4" key="1">
    <citation type="submission" date="2024-07" db="EMBL/GenBank/DDBJ databases">
        <title>Uliginosibacterium paludis KCTC:42655.</title>
        <authorList>
            <person name="Kim M.K."/>
        </authorList>
    </citation>
    <scope>NUCLEOTIDE SEQUENCE [LARGE SCALE GENOMIC DNA]</scope>
    <source>
        <strain evidence="3 4">KCTC 42655</strain>
    </source>
</reference>
<evidence type="ECO:0000259" key="2">
    <source>
        <dbReference type="Pfam" id="PF00857"/>
    </source>
</evidence>
<dbReference type="EMBL" id="JBEWLZ010000001">
    <property type="protein sequence ID" value="MET1488424.1"/>
    <property type="molecule type" value="Genomic_DNA"/>
</dbReference>
<gene>
    <name evidence="3" type="ORF">ABVT11_01195</name>
</gene>
<keyword evidence="4" id="KW-1185">Reference proteome</keyword>
<dbReference type="Pfam" id="PF00857">
    <property type="entry name" value="Isochorismatase"/>
    <property type="match status" value="1"/>
</dbReference>
<dbReference type="InterPro" id="IPR036380">
    <property type="entry name" value="Isochorismatase-like_sf"/>
</dbReference>
<dbReference type="PANTHER" id="PTHR43540">
    <property type="entry name" value="PEROXYUREIDOACRYLATE/UREIDOACRYLATE AMIDOHYDROLASE-RELATED"/>
    <property type="match status" value="1"/>
</dbReference>
<comment type="caution">
    <text evidence="3">The sequence shown here is derived from an EMBL/GenBank/DDBJ whole genome shotgun (WGS) entry which is preliminary data.</text>
</comment>
<accession>A0ABV2CKK2</accession>
<dbReference type="InterPro" id="IPR050272">
    <property type="entry name" value="Isochorismatase-like_hydrls"/>
</dbReference>
<evidence type="ECO:0000256" key="1">
    <source>
        <dbReference type="ARBA" id="ARBA00022801"/>
    </source>
</evidence>
<dbReference type="SUPFAM" id="SSF52499">
    <property type="entry name" value="Isochorismatase-like hydrolases"/>
    <property type="match status" value="1"/>
</dbReference>
<proteinExistence type="predicted"/>
<feature type="domain" description="Isochorismatase-like" evidence="2">
    <location>
        <begin position="9"/>
        <end position="181"/>
    </location>
</feature>
<dbReference type="InterPro" id="IPR000868">
    <property type="entry name" value="Isochorismatase-like_dom"/>
</dbReference>
<keyword evidence="1 3" id="KW-0378">Hydrolase</keyword>